<evidence type="ECO:0000313" key="10">
    <source>
        <dbReference type="EMBL" id="EME31829.1"/>
    </source>
</evidence>
<evidence type="ECO:0000256" key="1">
    <source>
        <dbReference type="ARBA" id="ARBA00004604"/>
    </source>
</evidence>
<dbReference type="Pfam" id="PF00400">
    <property type="entry name" value="WD40"/>
    <property type="match status" value="3"/>
</dbReference>
<proteinExistence type="predicted"/>
<dbReference type="PROSITE" id="PS50294">
    <property type="entry name" value="WD_REPEATS_REGION"/>
    <property type="match status" value="1"/>
</dbReference>
<dbReference type="AlphaFoldDB" id="M2Y7M6"/>
<dbReference type="SUPFAM" id="SSF50978">
    <property type="entry name" value="WD40 repeat-like"/>
    <property type="match status" value="1"/>
</dbReference>
<dbReference type="STRING" id="130081.M2Y7M6"/>
<keyword evidence="2" id="KW-0690">Ribosome biogenesis</keyword>
<dbReference type="GO" id="GO:0070545">
    <property type="term" value="C:PeBoW complex"/>
    <property type="evidence" value="ECO:0007669"/>
    <property type="project" value="TreeGrafter"/>
</dbReference>
<evidence type="ECO:0000256" key="5">
    <source>
        <dbReference type="ARBA" id="ARBA00022737"/>
    </source>
</evidence>
<dbReference type="InterPro" id="IPR012953">
    <property type="entry name" value="BOP1_N_dom"/>
</dbReference>
<evidence type="ECO:0000259" key="9">
    <source>
        <dbReference type="SMART" id="SM01035"/>
    </source>
</evidence>
<dbReference type="GO" id="GO:0000463">
    <property type="term" value="P:maturation of LSU-rRNA from tricistronic rRNA transcript (SSU-rRNA, 5.8S rRNA, LSU-rRNA)"/>
    <property type="evidence" value="ECO:0007669"/>
    <property type="project" value="TreeGrafter"/>
</dbReference>
<keyword evidence="3" id="KW-0698">rRNA processing</keyword>
<dbReference type="RefSeq" id="XP_005708349.1">
    <property type="nucleotide sequence ID" value="XM_005708292.1"/>
</dbReference>
<dbReference type="OrthoDB" id="5571054at2759"/>
<dbReference type="eggNOG" id="KOG0650">
    <property type="taxonomic scope" value="Eukaryota"/>
</dbReference>
<dbReference type="InterPro" id="IPR036322">
    <property type="entry name" value="WD40_repeat_dom_sf"/>
</dbReference>
<dbReference type="InterPro" id="IPR001680">
    <property type="entry name" value="WD40_rpt"/>
</dbReference>
<dbReference type="InterPro" id="IPR015943">
    <property type="entry name" value="WD40/YVTN_repeat-like_dom_sf"/>
</dbReference>
<evidence type="ECO:0000256" key="3">
    <source>
        <dbReference type="ARBA" id="ARBA00022552"/>
    </source>
</evidence>
<gene>
    <name evidence="10" type="ORF">Gasu_09030</name>
</gene>
<feature type="region of interest" description="Disordered" evidence="8">
    <location>
        <begin position="186"/>
        <end position="205"/>
    </location>
</feature>
<dbReference type="Gramene" id="EME31829">
    <property type="protein sequence ID" value="EME31829"/>
    <property type="gene ID" value="Gasu_09030"/>
</dbReference>
<dbReference type="FunFam" id="2.130.10.10:FF:000576">
    <property type="entry name" value="Ribosome biogenesis protein ERB1"/>
    <property type="match status" value="1"/>
</dbReference>
<dbReference type="PROSITE" id="PS50082">
    <property type="entry name" value="WD_REPEATS_2"/>
    <property type="match status" value="2"/>
</dbReference>
<feature type="repeat" description="WD" evidence="7">
    <location>
        <begin position="294"/>
        <end position="330"/>
    </location>
</feature>
<keyword evidence="5" id="KW-0677">Repeat</keyword>
<dbReference type="EMBL" id="KB454489">
    <property type="protein sequence ID" value="EME31829.1"/>
    <property type="molecule type" value="Genomic_DNA"/>
</dbReference>
<dbReference type="InterPro" id="IPR028598">
    <property type="entry name" value="BOP1/Erb1"/>
</dbReference>
<name>M2Y7M6_GALSU</name>
<dbReference type="PANTHER" id="PTHR17605">
    <property type="entry name" value="RIBOSOME BIOGENESIS PROTEIN BOP1 BLOCK OF PROLIFERATION 1 PROTEIN"/>
    <property type="match status" value="1"/>
</dbReference>
<evidence type="ECO:0000256" key="6">
    <source>
        <dbReference type="ARBA" id="ARBA00023242"/>
    </source>
</evidence>
<evidence type="ECO:0000256" key="7">
    <source>
        <dbReference type="PROSITE-ProRule" id="PRU00221"/>
    </source>
</evidence>
<keyword evidence="4 7" id="KW-0853">WD repeat</keyword>
<evidence type="ECO:0000313" key="11">
    <source>
        <dbReference type="Proteomes" id="UP000030680"/>
    </source>
</evidence>
<dbReference type="GeneID" id="17090446"/>
<feature type="repeat" description="WD" evidence="7">
    <location>
        <begin position="569"/>
        <end position="600"/>
    </location>
</feature>
<sequence length="659" mass="75331">MESVTRKSVLQLEERPGDSSSSSDEEINTIGNVPLDWYKDLSHIGYTRDGIKLLRRKRVGPLCPVYVKKGFYYLYDEKNDEEIALSRNDLKRLVSIVRLQNPSGATESGFVGEEIVFWTGTPRIEPIRNRNEPKRSFLPSRHEAAQVVKLVRSILRRKRIEELKEHKSEKEDLSIWEETSFEQVGRSHHYLPPPKTPLPGHEESYRPPPEFLLNEEEKSKRKENNELVPETYNFLRHVPLYTSLIREHFERCLELYCAPRMRVRRRKIDPEALLPKLPSPDTLRPFPDSQVASFGPHAGAIRAISLNSNGQWLACACQDGSVSIWEVATGICRIRIDFQEKLKEMLASFESLSQATESEMESMGQYEDLSILHVAWSPKENDFKLAVCIKHFVAVVNVAHILYPDEAQDSQSFGYSVVGEPSSNWKDWKDERGNLGRIAIIEHSRKVQHVHWHQRGDYFVVLTKNAFGSSLVVHQLSRKRTQSPFSKSAKGVITADFHPSKSLFFITTKHHVRIYDLAQAQLVNKLVTGISEISAMSVHPSGNHVLIGSVEGQLVWFDLDLSSRPYKRIRDHTYTVSSIAFHPTLPLFADASDDQTVAVFHATVYEDLLQNPLIVPLKVLKLPHNSKGTGVWSICWHPQLPWLFVSGIDEYVRLYADTS</sequence>
<feature type="domain" description="BOP1 N-terminal" evidence="9">
    <location>
        <begin position="38"/>
        <end position="287"/>
    </location>
</feature>
<dbReference type="GO" id="GO:0043021">
    <property type="term" value="F:ribonucleoprotein complex binding"/>
    <property type="evidence" value="ECO:0007669"/>
    <property type="project" value="TreeGrafter"/>
</dbReference>
<keyword evidence="6" id="KW-0539">Nucleus</keyword>
<evidence type="ECO:0000256" key="8">
    <source>
        <dbReference type="SAM" id="MobiDB-lite"/>
    </source>
</evidence>
<dbReference type="Proteomes" id="UP000030680">
    <property type="component" value="Unassembled WGS sequence"/>
</dbReference>
<dbReference type="GO" id="GO:0030687">
    <property type="term" value="C:preribosome, large subunit precursor"/>
    <property type="evidence" value="ECO:0007669"/>
    <property type="project" value="TreeGrafter"/>
</dbReference>
<dbReference type="SMART" id="SM01035">
    <property type="entry name" value="BOP1NT"/>
    <property type="match status" value="1"/>
</dbReference>
<evidence type="ECO:0000256" key="4">
    <source>
        <dbReference type="ARBA" id="ARBA00022574"/>
    </source>
</evidence>
<evidence type="ECO:0000256" key="2">
    <source>
        <dbReference type="ARBA" id="ARBA00022517"/>
    </source>
</evidence>
<dbReference type="Pfam" id="PF08145">
    <property type="entry name" value="BOP1NT"/>
    <property type="match status" value="1"/>
</dbReference>
<reference evidence="11" key="1">
    <citation type="journal article" date="2013" name="Science">
        <title>Gene transfer from bacteria and archaea facilitated evolution of an extremophilic eukaryote.</title>
        <authorList>
            <person name="Schonknecht G."/>
            <person name="Chen W.H."/>
            <person name="Ternes C.M."/>
            <person name="Barbier G.G."/>
            <person name="Shrestha R.P."/>
            <person name="Stanke M."/>
            <person name="Brautigam A."/>
            <person name="Baker B.J."/>
            <person name="Banfield J.F."/>
            <person name="Garavito R.M."/>
            <person name="Carr K."/>
            <person name="Wilkerson C."/>
            <person name="Rensing S.A."/>
            <person name="Gagneul D."/>
            <person name="Dickenson N.E."/>
            <person name="Oesterhelt C."/>
            <person name="Lercher M.J."/>
            <person name="Weber A.P."/>
        </authorList>
    </citation>
    <scope>NUCLEOTIDE SEQUENCE [LARGE SCALE GENOMIC DNA]</scope>
    <source>
        <strain evidence="11">074W</strain>
    </source>
</reference>
<accession>M2Y7M6</accession>
<dbReference type="SMART" id="SM00320">
    <property type="entry name" value="WD40"/>
    <property type="match status" value="6"/>
</dbReference>
<dbReference type="PANTHER" id="PTHR17605:SF0">
    <property type="entry name" value="RIBOSOME BIOGENESIS PROTEIN BOP1"/>
    <property type="match status" value="1"/>
</dbReference>
<organism evidence="10 11">
    <name type="scientific">Galdieria sulphuraria</name>
    <name type="common">Red alga</name>
    <dbReference type="NCBI Taxonomy" id="130081"/>
    <lineage>
        <taxon>Eukaryota</taxon>
        <taxon>Rhodophyta</taxon>
        <taxon>Bangiophyceae</taxon>
        <taxon>Galdieriales</taxon>
        <taxon>Galdieriaceae</taxon>
        <taxon>Galdieria</taxon>
    </lineage>
</organism>
<dbReference type="KEGG" id="gsl:Gasu_09030"/>
<feature type="region of interest" description="Disordered" evidence="8">
    <location>
        <begin position="1"/>
        <end position="27"/>
    </location>
</feature>
<dbReference type="Gene3D" id="2.130.10.10">
    <property type="entry name" value="YVTN repeat-like/Quinoprotein amine dehydrogenase"/>
    <property type="match status" value="1"/>
</dbReference>
<protein>
    <submittedName>
        <fullName evidence="10">Transducin family protein / WD-40 repeat family protein</fullName>
    </submittedName>
</protein>
<comment type="subcellular location">
    <subcellularLocation>
        <location evidence="1">Nucleus</location>
        <location evidence="1">Nucleolus</location>
    </subcellularLocation>
</comment>
<keyword evidence="11" id="KW-1185">Reference proteome</keyword>
<dbReference type="OMA" id="MRPAKGE"/>